<reference evidence="2 3" key="1">
    <citation type="journal article" date="2014" name="Int. J. Syst. Evol. Microbiol.">
        <title>Streptomyces hoynatensis sp. nov., isolated from deep marine sediment.</title>
        <authorList>
            <person name="Veyisoglu A."/>
            <person name="Sahin N."/>
        </authorList>
    </citation>
    <scope>NUCLEOTIDE SEQUENCE [LARGE SCALE GENOMIC DNA]</scope>
    <source>
        <strain evidence="2 3">KCTC 29097</strain>
    </source>
</reference>
<dbReference type="Proteomes" id="UP000272474">
    <property type="component" value="Unassembled WGS sequence"/>
</dbReference>
<feature type="region of interest" description="Disordered" evidence="1">
    <location>
        <begin position="1"/>
        <end position="34"/>
    </location>
</feature>
<comment type="caution">
    <text evidence="2">The sequence shown here is derived from an EMBL/GenBank/DDBJ whole genome shotgun (WGS) entry which is preliminary data.</text>
</comment>
<name>A0A3A9Z4M9_9ACTN</name>
<accession>A0A3A9Z4M9</accession>
<dbReference type="EMBL" id="RBAL01000005">
    <property type="protein sequence ID" value="RKN43198.1"/>
    <property type="molecule type" value="Genomic_DNA"/>
</dbReference>
<protein>
    <submittedName>
        <fullName evidence="2">Uncharacterized protein</fullName>
    </submittedName>
</protein>
<feature type="compositionally biased region" description="Low complexity" evidence="1">
    <location>
        <begin position="12"/>
        <end position="26"/>
    </location>
</feature>
<dbReference type="AlphaFoldDB" id="A0A3A9Z4M9"/>
<gene>
    <name evidence="2" type="ORF">D7294_12070</name>
</gene>
<sequence>MPGAPGAYAPCAMPGAPGTPNAPGGAVSAGKNMSSSLRHHRWTLKRVGRVWPGISSRKELQRVPRLASVISPGTCCRGSTNASSLGRLLARLAR</sequence>
<evidence type="ECO:0000256" key="1">
    <source>
        <dbReference type="SAM" id="MobiDB-lite"/>
    </source>
</evidence>
<evidence type="ECO:0000313" key="3">
    <source>
        <dbReference type="Proteomes" id="UP000272474"/>
    </source>
</evidence>
<proteinExistence type="predicted"/>
<evidence type="ECO:0000313" key="2">
    <source>
        <dbReference type="EMBL" id="RKN43198.1"/>
    </source>
</evidence>
<organism evidence="2 3">
    <name type="scientific">Streptomyces hoynatensis</name>
    <dbReference type="NCBI Taxonomy" id="1141874"/>
    <lineage>
        <taxon>Bacteria</taxon>
        <taxon>Bacillati</taxon>
        <taxon>Actinomycetota</taxon>
        <taxon>Actinomycetes</taxon>
        <taxon>Kitasatosporales</taxon>
        <taxon>Streptomycetaceae</taxon>
        <taxon>Streptomyces</taxon>
    </lineage>
</organism>
<keyword evidence="3" id="KW-1185">Reference proteome</keyword>